<dbReference type="InterPro" id="IPR001173">
    <property type="entry name" value="Glyco_trans_2-like"/>
</dbReference>
<proteinExistence type="predicted"/>
<dbReference type="SUPFAM" id="SSF53448">
    <property type="entry name" value="Nucleotide-diphospho-sugar transferases"/>
    <property type="match status" value="1"/>
</dbReference>
<comment type="caution">
    <text evidence="4">The sequence shown here is derived from an EMBL/GenBank/DDBJ whole genome shotgun (WGS) entry which is preliminary data.</text>
</comment>
<keyword evidence="1" id="KW-0328">Glycosyltransferase</keyword>
<dbReference type="Gene3D" id="3.90.550.10">
    <property type="entry name" value="Spore Coat Polysaccharide Biosynthesis Protein SpsA, Chain A"/>
    <property type="match status" value="1"/>
</dbReference>
<protein>
    <recommendedName>
        <fullName evidence="3">Glycosyltransferase 2-like domain-containing protein</fullName>
    </recommendedName>
</protein>
<gene>
    <name evidence="4" type="ORF">BN656_01867</name>
</gene>
<feature type="domain" description="Glycosyltransferase 2-like" evidence="3">
    <location>
        <begin position="9"/>
        <end position="167"/>
    </location>
</feature>
<evidence type="ECO:0000256" key="2">
    <source>
        <dbReference type="ARBA" id="ARBA00022679"/>
    </source>
</evidence>
<dbReference type="PANTHER" id="PTHR22916">
    <property type="entry name" value="GLYCOSYLTRANSFERASE"/>
    <property type="match status" value="1"/>
</dbReference>
<reference evidence="4" key="1">
    <citation type="submission" date="2012-11" db="EMBL/GenBank/DDBJ databases">
        <title>Dependencies among metagenomic species, viruses, plasmids and units of genetic variation.</title>
        <authorList>
            <person name="Nielsen H.B."/>
            <person name="Almeida M."/>
            <person name="Juncker A.S."/>
            <person name="Rasmussen S."/>
            <person name="Li J."/>
            <person name="Sunagawa S."/>
            <person name="Plichta D."/>
            <person name="Gautier L."/>
            <person name="Le Chatelier E."/>
            <person name="Peletier E."/>
            <person name="Bonde I."/>
            <person name="Nielsen T."/>
            <person name="Manichanh C."/>
            <person name="Arumugam M."/>
            <person name="Batto J."/>
            <person name="Santos M.B.Q.D."/>
            <person name="Blom N."/>
            <person name="Borruel N."/>
            <person name="Burgdorf K.S."/>
            <person name="Boumezbeur F."/>
            <person name="Casellas F."/>
            <person name="Dore J."/>
            <person name="Guarner F."/>
            <person name="Hansen T."/>
            <person name="Hildebrand F."/>
            <person name="Kaas R.S."/>
            <person name="Kennedy S."/>
            <person name="Kristiansen K."/>
            <person name="Kultima J.R."/>
            <person name="Leonard P."/>
            <person name="Levenez F."/>
            <person name="Lund O."/>
            <person name="Moumen B."/>
            <person name="Le Paslier D."/>
            <person name="Pons N."/>
            <person name="Pedersen O."/>
            <person name="Prifti E."/>
            <person name="Qin J."/>
            <person name="Raes J."/>
            <person name="Tap J."/>
            <person name="Tims S."/>
            <person name="Ussery D.W."/>
            <person name="Yamada T."/>
            <person name="MetaHit consortium"/>
            <person name="Renault P."/>
            <person name="Sicheritz-Ponten T."/>
            <person name="Bork P."/>
            <person name="Wang J."/>
            <person name="Brunak S."/>
            <person name="Ehrlich S.D."/>
        </authorList>
    </citation>
    <scope>NUCLEOTIDE SEQUENCE [LARGE SCALE GENOMIC DNA]</scope>
</reference>
<dbReference type="InterPro" id="IPR029044">
    <property type="entry name" value="Nucleotide-diphossugar_trans"/>
</dbReference>
<dbReference type="Pfam" id="PF00535">
    <property type="entry name" value="Glycos_transf_2"/>
    <property type="match status" value="1"/>
</dbReference>
<evidence type="ECO:0000313" key="4">
    <source>
        <dbReference type="EMBL" id="CDD57921.1"/>
    </source>
</evidence>
<sequence>MLVEDRSVSIVVPIYKTPQYLPQCIESVLAQTYTHWQLILVDDGSPDECGEIADRYAQQHSAIQHSAIQHDAIRVIHKPNGGLSSARNAGLEAAEGEYVMFLDSDDFLEKDFLEKTIGAAVKDNLDMVVTPTRNVSARGEFIEDLKRDEYWRTFDGKEQLIRYNVTPRIYRTEFLRENGLRFSEGELMEDVVFCLAANMLTHRWRLLDYSGYCYRLNPEGIVGSFKKSGIPDNRIPYRGLREAVRLVKGKNGRRDDRILEYCTVRILVTILFVFCRRSDIKTVRHMCSYTRKLLEEYFPDFVHNPYFDVRGEENVPRFQSLAVWLFKILYRTRLLTPFAIVYTRL</sequence>
<dbReference type="GO" id="GO:0016757">
    <property type="term" value="F:glycosyltransferase activity"/>
    <property type="evidence" value="ECO:0007669"/>
    <property type="project" value="UniProtKB-KW"/>
</dbReference>
<evidence type="ECO:0000259" key="3">
    <source>
        <dbReference type="Pfam" id="PF00535"/>
    </source>
</evidence>
<keyword evidence="2" id="KW-0808">Transferase</keyword>
<evidence type="ECO:0000313" key="5">
    <source>
        <dbReference type="Proteomes" id="UP000018141"/>
    </source>
</evidence>
<dbReference type="CDD" id="cd00761">
    <property type="entry name" value="Glyco_tranf_GTA_type"/>
    <property type="match status" value="1"/>
</dbReference>
<dbReference type="Proteomes" id="UP000018141">
    <property type="component" value="Unassembled WGS sequence"/>
</dbReference>
<organism evidence="4 5">
    <name type="scientific">Bacteroides pectinophilus CAG:437</name>
    <dbReference type="NCBI Taxonomy" id="1263051"/>
    <lineage>
        <taxon>Bacteria</taxon>
        <taxon>Bacillati</taxon>
        <taxon>Bacillota</taxon>
        <taxon>Clostridia</taxon>
        <taxon>Eubacteriales</taxon>
    </lineage>
</organism>
<dbReference type="AlphaFoldDB" id="R7B242"/>
<name>R7B242_9FIRM</name>
<accession>R7B242</accession>
<dbReference type="EMBL" id="CBHH010000052">
    <property type="protein sequence ID" value="CDD57921.1"/>
    <property type="molecule type" value="Genomic_DNA"/>
</dbReference>
<evidence type="ECO:0000256" key="1">
    <source>
        <dbReference type="ARBA" id="ARBA00022676"/>
    </source>
</evidence>
<dbReference type="PANTHER" id="PTHR22916:SF51">
    <property type="entry name" value="GLYCOSYLTRANSFERASE EPSH-RELATED"/>
    <property type="match status" value="1"/>
</dbReference>